<dbReference type="EMBL" id="JBFXLT010000084">
    <property type="protein sequence ID" value="KAL2809657.1"/>
    <property type="molecule type" value="Genomic_DNA"/>
</dbReference>
<evidence type="ECO:0000313" key="2">
    <source>
        <dbReference type="EMBL" id="KAL2809657.1"/>
    </source>
</evidence>
<name>A0ABR4H2I3_9EURO</name>
<evidence type="ECO:0000256" key="1">
    <source>
        <dbReference type="SAM" id="MobiDB-lite"/>
    </source>
</evidence>
<dbReference type="PANTHER" id="PTHR43591">
    <property type="entry name" value="METHYLTRANSFERASE"/>
    <property type="match status" value="1"/>
</dbReference>
<keyword evidence="3" id="KW-1185">Reference proteome</keyword>
<feature type="region of interest" description="Disordered" evidence="1">
    <location>
        <begin position="1"/>
        <end position="29"/>
    </location>
</feature>
<dbReference type="InterPro" id="IPR029063">
    <property type="entry name" value="SAM-dependent_MTases_sf"/>
</dbReference>
<reference evidence="2 3" key="1">
    <citation type="submission" date="2024-07" db="EMBL/GenBank/DDBJ databases">
        <title>Section-level genome sequencing and comparative genomics of Aspergillus sections Usti and Cavernicolus.</title>
        <authorList>
            <consortium name="Lawrence Berkeley National Laboratory"/>
            <person name="Nybo J.L."/>
            <person name="Vesth T.C."/>
            <person name="Theobald S."/>
            <person name="Frisvad J.C."/>
            <person name="Larsen T.O."/>
            <person name="Kjaerboelling I."/>
            <person name="Rothschild-Mancinelli K."/>
            <person name="Lyhne E.K."/>
            <person name="Kogle M.E."/>
            <person name="Barry K."/>
            <person name="Clum A."/>
            <person name="Na H."/>
            <person name="Ledsgaard L."/>
            <person name="Lin J."/>
            <person name="Lipzen A."/>
            <person name="Kuo A."/>
            <person name="Riley R."/>
            <person name="Mondo S."/>
            <person name="Labutti K."/>
            <person name="Haridas S."/>
            <person name="Pangalinan J."/>
            <person name="Salamov A.A."/>
            <person name="Simmons B.A."/>
            <person name="Magnuson J.K."/>
            <person name="Chen J."/>
            <person name="Drula E."/>
            <person name="Henrissat B."/>
            <person name="Wiebenga A."/>
            <person name="Lubbers R.J."/>
            <person name="Gomes A.C."/>
            <person name="Makela M.R."/>
            <person name="Stajich J."/>
            <person name="Grigoriev I.V."/>
            <person name="Mortensen U.H."/>
            <person name="De Vries R.P."/>
            <person name="Baker S.E."/>
            <person name="Andersen M.R."/>
        </authorList>
    </citation>
    <scope>NUCLEOTIDE SEQUENCE [LARGE SCALE GENOMIC DNA]</scope>
    <source>
        <strain evidence="2 3">CBS 588.65</strain>
    </source>
</reference>
<dbReference type="CDD" id="cd02440">
    <property type="entry name" value="AdoMet_MTases"/>
    <property type="match status" value="1"/>
</dbReference>
<sequence length="1039" mass="119031">MPRSTRTTGGRHSEQSREYDTQSLTESVTQYPIENGRTYHKYHEGSYVYPNDEREMNRLDMQHHMCKLLTGGRLFFAPLRNPRQIVDIGTGSGIWAIELASIFPRAQITGTDLSPCQPDEVPENVHFIVDDCTEDEWLWHRNSLDYIHSGHMSGALPSYKDLLRKMFDHLKPGGWAECQEFDTMVKCDDGTMPPLTDALGAYPFQDWCDLQIRAAQSTDPPRQYRVAHRIARGMRDVGFVDVQEYIFKAPVNPWSSDPHLHTIGKWNESNILEALSGWSYKPLKALSWSKPEIEVFLAQVRQSVQDRRVHAYFDFHACAYRHAIRPTTTTTATADHVWINDELLASTFRRFTSGQRRHESRVPGPLEARRRLAKRRNTALASVAGPGILDDVACLFGRNGREHMKWTNGQGRPSVNQFSSPNAPAPLEDFYNETVGPFESGNPFFISPNVWNTNEEVPENRSIEEQLQDCRTVNELKYVVRVLNLDLRREPEYSRLIFDHLMSLFVSHQTSVHELLLFLDDRNLNIPGAGNYLGVVEHYVSRGVQWKEHDPLFDAVIRAFELGLIPAAEIRDIVERLSDINAFRRKTGSFLTKLYRSIWDAIGRCGIYGHRDLDAAIFDSWLGAILQSGTQSDYRLARTILLDAGHGVPDPSLWLQKFISRWLEDSHGLTVHPHNDGDYVAKFLAPFGADLVSQSLISVTKGLVTSGEAQLLKRWAEWLPKVQNVSDIVSSPVWADVGVLHSSTSHQAPMSPRHQILQRLWLLHTIWMGGGVRRAGRHPTIHSLHRLYDMARREGNEDLWNNFIKGIHDLKLPWKDLKSAVYYMRRQVVLETPRSGTSGTALQRFESKPLSFPDIFADPRASQAASHVFFHNMEKMIRRIDITSPAFLENALLIARTGDTSKLWTIVRILRSHTPLKIAISQSWHRPDPADMTLVRHPARPRSPYHPEPHACLEMIHMLATAFATSEQIHPRRAFSLVYWLSGFCYQHGAPIRPKLARSLYHAGIVRFRREGLRISTEQYNWIWDVVERAESPELMRNR</sequence>
<evidence type="ECO:0008006" key="4">
    <source>
        <dbReference type="Google" id="ProtNLM"/>
    </source>
</evidence>
<dbReference type="PANTHER" id="PTHR43591:SF10">
    <property type="entry name" value="ABC TRANSMEMBRANE TYPE-1 DOMAIN-CONTAINING PROTEIN-RELATED"/>
    <property type="match status" value="1"/>
</dbReference>
<evidence type="ECO:0000313" key="3">
    <source>
        <dbReference type="Proteomes" id="UP001610334"/>
    </source>
</evidence>
<gene>
    <name evidence="2" type="ORF">BJX63DRAFT_423629</name>
</gene>
<accession>A0ABR4H2I3</accession>
<feature type="compositionally biased region" description="Polar residues" evidence="1">
    <location>
        <begin position="1"/>
        <end position="10"/>
    </location>
</feature>
<dbReference type="Proteomes" id="UP001610334">
    <property type="component" value="Unassembled WGS sequence"/>
</dbReference>
<proteinExistence type="predicted"/>
<dbReference type="Pfam" id="PF13489">
    <property type="entry name" value="Methyltransf_23"/>
    <property type="match status" value="1"/>
</dbReference>
<comment type="caution">
    <text evidence="2">The sequence shown here is derived from an EMBL/GenBank/DDBJ whole genome shotgun (WGS) entry which is preliminary data.</text>
</comment>
<feature type="compositionally biased region" description="Basic and acidic residues" evidence="1">
    <location>
        <begin position="11"/>
        <end position="20"/>
    </location>
</feature>
<organism evidence="2 3">
    <name type="scientific">Aspergillus granulosus</name>
    <dbReference type="NCBI Taxonomy" id="176169"/>
    <lineage>
        <taxon>Eukaryota</taxon>
        <taxon>Fungi</taxon>
        <taxon>Dikarya</taxon>
        <taxon>Ascomycota</taxon>
        <taxon>Pezizomycotina</taxon>
        <taxon>Eurotiomycetes</taxon>
        <taxon>Eurotiomycetidae</taxon>
        <taxon>Eurotiales</taxon>
        <taxon>Aspergillaceae</taxon>
        <taxon>Aspergillus</taxon>
        <taxon>Aspergillus subgen. Nidulantes</taxon>
    </lineage>
</organism>
<dbReference type="SUPFAM" id="SSF53335">
    <property type="entry name" value="S-adenosyl-L-methionine-dependent methyltransferases"/>
    <property type="match status" value="1"/>
</dbReference>
<protein>
    <recommendedName>
        <fullName evidence="4">Methyltransferase domain-containing protein</fullName>
    </recommendedName>
</protein>
<dbReference type="Gene3D" id="3.40.50.150">
    <property type="entry name" value="Vaccinia Virus protein VP39"/>
    <property type="match status" value="1"/>
</dbReference>